<evidence type="ECO:0000313" key="1">
    <source>
        <dbReference type="EMBL" id="PUU77063.1"/>
    </source>
</evidence>
<name>A0A2T6ZNK2_TUBBO</name>
<dbReference type="AlphaFoldDB" id="A0A2T6ZNK2"/>
<keyword evidence="2" id="KW-1185">Reference proteome</keyword>
<dbReference type="EMBL" id="NESQ01000165">
    <property type="protein sequence ID" value="PUU77063.1"/>
    <property type="molecule type" value="Genomic_DNA"/>
</dbReference>
<accession>A0A2T6ZNK2</accession>
<sequence>MRGIIFAFLLSSALLPSILRGLVAGVIGAFLAKGFIALRDRPVPTLNTNGVSNEDLATRSDLPQASPEYVRYPDVKIYECLENPDCDFWVEINMEPQTATVG</sequence>
<dbReference type="Proteomes" id="UP000244722">
    <property type="component" value="Unassembled WGS sequence"/>
</dbReference>
<proteinExistence type="predicted"/>
<protein>
    <submittedName>
        <fullName evidence="1">Uncharacterized protein</fullName>
    </submittedName>
</protein>
<comment type="caution">
    <text evidence="1">The sequence shown here is derived from an EMBL/GenBank/DDBJ whole genome shotgun (WGS) entry which is preliminary data.</text>
</comment>
<reference evidence="1 2" key="1">
    <citation type="submission" date="2017-04" db="EMBL/GenBank/DDBJ databases">
        <title>Draft genome sequence of Tuber borchii Vittad., a whitish edible truffle.</title>
        <authorList>
            <consortium name="DOE Joint Genome Institute"/>
            <person name="Murat C."/>
            <person name="Kuo A."/>
            <person name="Barry K.W."/>
            <person name="Clum A."/>
            <person name="Dockter R.B."/>
            <person name="Fauchery L."/>
            <person name="Iotti M."/>
            <person name="Kohler A."/>
            <person name="Labutti K."/>
            <person name="Lindquist E.A."/>
            <person name="Lipzen A."/>
            <person name="Ohm R.A."/>
            <person name="Wang M."/>
            <person name="Grigoriev I.V."/>
            <person name="Zambonelli A."/>
            <person name="Martin F.M."/>
        </authorList>
    </citation>
    <scope>NUCLEOTIDE SEQUENCE [LARGE SCALE GENOMIC DNA]</scope>
    <source>
        <strain evidence="1 2">Tbo3840</strain>
    </source>
</reference>
<gene>
    <name evidence="1" type="ORF">B9Z19DRAFT_1128832</name>
</gene>
<evidence type="ECO:0000313" key="2">
    <source>
        <dbReference type="Proteomes" id="UP000244722"/>
    </source>
</evidence>
<organism evidence="1 2">
    <name type="scientific">Tuber borchii</name>
    <name type="common">White truffle</name>
    <dbReference type="NCBI Taxonomy" id="42251"/>
    <lineage>
        <taxon>Eukaryota</taxon>
        <taxon>Fungi</taxon>
        <taxon>Dikarya</taxon>
        <taxon>Ascomycota</taxon>
        <taxon>Pezizomycotina</taxon>
        <taxon>Pezizomycetes</taxon>
        <taxon>Pezizales</taxon>
        <taxon>Tuberaceae</taxon>
        <taxon>Tuber</taxon>
    </lineage>
</organism>